<keyword evidence="5" id="KW-1185">Reference proteome</keyword>
<feature type="repeat" description="ANK" evidence="1">
    <location>
        <begin position="517"/>
        <end position="549"/>
    </location>
</feature>
<dbReference type="Gene3D" id="6.10.140.2220">
    <property type="match status" value="1"/>
</dbReference>
<feature type="coiled-coil region" evidence="2">
    <location>
        <begin position="1127"/>
        <end position="1164"/>
    </location>
</feature>
<reference evidence="4" key="1">
    <citation type="submission" date="2022-01" db="EMBL/GenBank/DDBJ databases">
        <authorList>
            <person name="King R."/>
        </authorList>
    </citation>
    <scope>NUCLEOTIDE SEQUENCE</scope>
</reference>
<dbReference type="Proteomes" id="UP001153636">
    <property type="component" value="Chromosome 17"/>
</dbReference>
<evidence type="ECO:0000313" key="4">
    <source>
        <dbReference type="EMBL" id="CAH1104622.1"/>
    </source>
</evidence>
<feature type="region of interest" description="Disordered" evidence="3">
    <location>
        <begin position="1"/>
        <end position="26"/>
    </location>
</feature>
<protein>
    <recommendedName>
        <fullName evidence="6">Ankyrin repeat and MYND domain-containing protein 1</fullName>
    </recommendedName>
</protein>
<dbReference type="PROSITE" id="PS50297">
    <property type="entry name" value="ANK_REP_REGION"/>
    <property type="match status" value="1"/>
</dbReference>
<dbReference type="Pfam" id="PF00023">
    <property type="entry name" value="Ank"/>
    <property type="match status" value="1"/>
</dbReference>
<feature type="compositionally biased region" description="Acidic residues" evidence="3">
    <location>
        <begin position="233"/>
        <end position="245"/>
    </location>
</feature>
<name>A0A9P0CJP2_9CUCU</name>
<gene>
    <name evidence="4" type="ORF">PSYICH_LOCUS5444</name>
</gene>
<sequence length="1377" mass="158806">MSANNLVELRVSDKNSSSSKDSKESDNRYTTVTHEWLTTPKQIYRGSLLYDNLHGSGIYFISKDEKIFYNGFFYANKLEGYCQVFYHKDGTNFQGLFKDNRRFGPGVLTYADESQDIGLWDGFSLMRVGKNNNGIPTLSVSNEGHIKILKYRNLVDVCPQEVPDIAEELLKNLGASTTVLQKSKELYSRDIKNKNNLFFNKKMYDLYYPEKVPTIDILIEEHLPQQSNRNDDIEPESELDIENEDEERKTKILSKKVQMLNDHLDDVGNKLKEIKEGIVIITKNIEYCIKCCDIPEEVEEIQDKENEKVVKESEELVMEIHSVCAIPTNQTSSYSILTTLPSSHIMNAPEVVDTEHASDESGSIKKYIDQECVCLEEMEIEDVAELEDKLKVLKKEEFFYEQIHKHLNLEIEKILRTMKCRKTIRTQKIVVSEILAWNNEPLIVDMLKHSFLHRNTEHMVNFRVPAILSGHRQGFTKPGQQETKCYEFFKECNTGTPIKVIKYFREHKVNVNVTDAKGNSGLFYAVVNNKLEVIRVLVQFGANLNQINDDGLTPLSLTLLNYLARKHYIINWECAFIPDTVVSIEDQQELKSWFPSRSFLSVTGTGTKASTFSVGKRTVPKISSQASLKAVFCIFSTKFPNYLPEEPKEALSCEELVKLQSEQVKLSLALIENCIKTLIDFGAKTNYGDSPLPTFLISIYTENFNIVKTFLENGANANLVTPDEHLNGLHILTSNKCTEENISISTLLIRYKCDANTRTSNTHWSDQKLKLTVNAPYKDEIEDNGKNVLHMLCMRTDFQSDNCEYFQKMASLLLNKVDVEATYLGLDALRLAMLSANLKLVDHLLRSGLFDPYTNVPHEGNVLTMLLTDRFQNILPQDVKKEIIEFLINNNVNPLTPFDQYDNVMDYITREIKQNVDKAKDKSLNELEELLKQFMYYNIFENIGMQITNLLYDFAEDQKLDNEYLKPLLKYVTSAKCLENLKLLFNHGRIQSERFDKNLIHEVIEYIIKDVPTRRLSRINQNDAPLDHGHYESLIEEIDFRKAISAEKKINLEPPGLDDQSKYLVCFECFSKTNKMYSCPKCRLIHFCGKKCYLNSLKRKTNKHPCQVNMFVDDDPNDFENREYDILEEWRQVRASCKKRLDKLQKEEALKLKLEQNENKSSREKTRKEGRKTKSVLKTPTLITCIHKNNIAKDDLLVVSEKLHRYSNISEKRYASSCTKETAVSSNVRKSRTGSNEIAPDLKVDKSSEEALKDTITSKKMDKGIKRDNSNATGRRDKSASCRFPCNMAVSDILSKYPETIVSSHFEPLPNLKEPYLIRKTRKVPAKPHFFMEILSKLFPDIHLSELLLPYTCYSDGGHLYYEFKNTNLFCRNYSIL</sequence>
<evidence type="ECO:0000256" key="1">
    <source>
        <dbReference type="PROSITE-ProRule" id="PRU00023"/>
    </source>
</evidence>
<dbReference type="PANTHER" id="PTHR15897:SF2">
    <property type="entry name" value="ANKYRIN REPEAT AND MYND DOMAIN-CONTAINING PROTEIN 1"/>
    <property type="match status" value="1"/>
</dbReference>
<dbReference type="SMART" id="SM00248">
    <property type="entry name" value="ANK"/>
    <property type="match status" value="4"/>
</dbReference>
<dbReference type="EMBL" id="OV651829">
    <property type="protein sequence ID" value="CAH1104622.1"/>
    <property type="molecule type" value="Genomic_DNA"/>
</dbReference>
<proteinExistence type="predicted"/>
<organism evidence="4 5">
    <name type="scientific">Psylliodes chrysocephalus</name>
    <dbReference type="NCBI Taxonomy" id="3402493"/>
    <lineage>
        <taxon>Eukaryota</taxon>
        <taxon>Metazoa</taxon>
        <taxon>Ecdysozoa</taxon>
        <taxon>Arthropoda</taxon>
        <taxon>Hexapoda</taxon>
        <taxon>Insecta</taxon>
        <taxon>Pterygota</taxon>
        <taxon>Neoptera</taxon>
        <taxon>Endopterygota</taxon>
        <taxon>Coleoptera</taxon>
        <taxon>Polyphaga</taxon>
        <taxon>Cucujiformia</taxon>
        <taxon>Chrysomeloidea</taxon>
        <taxon>Chrysomelidae</taxon>
        <taxon>Galerucinae</taxon>
        <taxon>Alticini</taxon>
        <taxon>Psylliodes</taxon>
    </lineage>
</organism>
<feature type="compositionally biased region" description="Polar residues" evidence="3">
    <location>
        <begin position="1220"/>
        <end position="1236"/>
    </location>
</feature>
<keyword evidence="1" id="KW-0040">ANK repeat</keyword>
<evidence type="ECO:0000256" key="3">
    <source>
        <dbReference type="SAM" id="MobiDB-lite"/>
    </source>
</evidence>
<accession>A0A9P0CJP2</accession>
<dbReference type="SUPFAM" id="SSF82185">
    <property type="entry name" value="Histone H3 K4-specific methyltransferase SET7/9 N-terminal domain"/>
    <property type="match status" value="1"/>
</dbReference>
<keyword evidence="2" id="KW-0175">Coiled coil</keyword>
<feature type="region of interest" description="Disordered" evidence="3">
    <location>
        <begin position="226"/>
        <end position="245"/>
    </location>
</feature>
<dbReference type="OrthoDB" id="444338at2759"/>
<dbReference type="Gene3D" id="1.10.220.160">
    <property type="match status" value="1"/>
</dbReference>
<dbReference type="PROSITE" id="PS50088">
    <property type="entry name" value="ANK_REPEAT"/>
    <property type="match status" value="1"/>
</dbReference>
<evidence type="ECO:0000256" key="2">
    <source>
        <dbReference type="SAM" id="Coils"/>
    </source>
</evidence>
<dbReference type="Gene3D" id="1.25.40.20">
    <property type="entry name" value="Ankyrin repeat-containing domain"/>
    <property type="match status" value="2"/>
</dbReference>
<evidence type="ECO:0000313" key="5">
    <source>
        <dbReference type="Proteomes" id="UP001153636"/>
    </source>
</evidence>
<dbReference type="SUPFAM" id="SSF48403">
    <property type="entry name" value="Ankyrin repeat"/>
    <property type="match status" value="2"/>
</dbReference>
<dbReference type="PANTHER" id="PTHR15897">
    <property type="entry name" value="ANKYRIN REPEAT AND MYND DOMAIN PROTEIN 1"/>
    <property type="match status" value="1"/>
</dbReference>
<dbReference type="InterPro" id="IPR053064">
    <property type="entry name" value="Ankyrin-MYND_domain-protein"/>
</dbReference>
<dbReference type="InterPro" id="IPR036770">
    <property type="entry name" value="Ankyrin_rpt-contain_sf"/>
</dbReference>
<feature type="region of interest" description="Disordered" evidence="3">
    <location>
        <begin position="1220"/>
        <end position="1239"/>
    </location>
</feature>
<dbReference type="InterPro" id="IPR002110">
    <property type="entry name" value="Ankyrin_rpt"/>
</dbReference>
<evidence type="ECO:0008006" key="6">
    <source>
        <dbReference type="Google" id="ProtNLM"/>
    </source>
</evidence>
<feature type="region of interest" description="Disordered" evidence="3">
    <location>
        <begin position="1255"/>
        <end position="1279"/>
    </location>
</feature>